<dbReference type="GO" id="GO:0003677">
    <property type="term" value="F:DNA binding"/>
    <property type="evidence" value="ECO:0007669"/>
    <property type="project" value="InterPro"/>
</dbReference>
<dbReference type="GO" id="GO:0046872">
    <property type="term" value="F:metal ion binding"/>
    <property type="evidence" value="ECO:0007669"/>
    <property type="project" value="InterPro"/>
</dbReference>
<organism evidence="1 2">
    <name type="scientific">Thermus aquaticus</name>
    <dbReference type="NCBI Taxonomy" id="271"/>
    <lineage>
        <taxon>Bacteria</taxon>
        <taxon>Thermotogati</taxon>
        <taxon>Deinococcota</taxon>
        <taxon>Deinococci</taxon>
        <taxon>Thermales</taxon>
        <taxon>Thermaceae</taxon>
        <taxon>Thermus</taxon>
    </lineage>
</organism>
<sequence length="93" mass="10310">MTRTTELGPDTVENILKRLRRIEGQVRGLQKMVAEGRPCDEVLTQMTATKKAMEAAATLILHEFLNVCAAEVSEGKVDPKKPGEIANMLKKFI</sequence>
<dbReference type="Gene3D" id="1.20.58.1000">
    <property type="entry name" value="Metal-sensitive repressor, helix protomer"/>
    <property type="match status" value="1"/>
</dbReference>
<dbReference type="InterPro" id="IPR003735">
    <property type="entry name" value="Metal_Tscrpt_repr"/>
</dbReference>
<comment type="caution">
    <text evidence="1">The sequence shown here is derived from an EMBL/GenBank/DDBJ whole genome shotgun (WGS) entry which is preliminary data.</text>
</comment>
<dbReference type="CDD" id="cd10148">
    <property type="entry name" value="CsoR-like_DUF156"/>
    <property type="match status" value="1"/>
</dbReference>
<dbReference type="RefSeq" id="WP_003047248.1">
    <property type="nucleotide sequence ID" value="NZ_LHCI01000106.1"/>
</dbReference>
<dbReference type="InterPro" id="IPR038390">
    <property type="entry name" value="Metal_Tscrpt_repr_sf"/>
</dbReference>
<name>A0A0M9ADQ9_THEAQ</name>
<dbReference type="AlphaFoldDB" id="A0A0M9ADQ9"/>
<proteinExistence type="predicted"/>
<gene>
    <name evidence="1" type="primary">csoR</name>
    <name evidence="1" type="ORF">BVI061214_00486</name>
</gene>
<dbReference type="GO" id="GO:0045892">
    <property type="term" value="P:negative regulation of DNA-templated transcription"/>
    <property type="evidence" value="ECO:0007669"/>
    <property type="project" value="UniProtKB-ARBA"/>
</dbReference>
<reference evidence="1 2" key="1">
    <citation type="submission" date="2015-07" db="EMBL/GenBank/DDBJ databases">
        <authorList>
            <person name="Noorani M."/>
        </authorList>
    </citation>
    <scope>NUCLEOTIDE SEQUENCE [LARGE SCALE GENOMIC DNA]</scope>
    <source>
        <strain evidence="2">ATCC 25104 / DSM 625 / JCM 10724 / NBRC 103206 / NCIMB 11243 / YT-1</strain>
    </source>
</reference>
<evidence type="ECO:0000313" key="1">
    <source>
        <dbReference type="EMBL" id="KOX89328.1"/>
    </source>
</evidence>
<dbReference type="EMBL" id="LHCI01000106">
    <property type="protein sequence ID" value="KOX89328.1"/>
    <property type="molecule type" value="Genomic_DNA"/>
</dbReference>
<protein>
    <submittedName>
        <fullName evidence="1">Copper-sensing transcriptional repressor CsoR</fullName>
    </submittedName>
</protein>
<dbReference type="PANTHER" id="PTHR33677">
    <property type="entry name" value="TRANSCRIPTIONAL REPRESSOR FRMR-RELATED"/>
    <property type="match status" value="1"/>
</dbReference>
<accession>A0A0M9ADQ9</accession>
<dbReference type="PATRIC" id="fig|271.14.peg.575"/>
<evidence type="ECO:0000313" key="2">
    <source>
        <dbReference type="Proteomes" id="UP000037685"/>
    </source>
</evidence>
<dbReference type="Proteomes" id="UP000037685">
    <property type="component" value="Unassembled WGS sequence"/>
</dbReference>
<dbReference type="Pfam" id="PF02583">
    <property type="entry name" value="Trns_repr_metal"/>
    <property type="match status" value="1"/>
</dbReference>
<dbReference type="PANTHER" id="PTHR33677:SF5">
    <property type="entry name" value="TRANSCRIPTIONAL REPRESSOR FRMR"/>
    <property type="match status" value="1"/>
</dbReference>